<dbReference type="OrthoDB" id="2561798at2"/>
<proteinExistence type="predicted"/>
<reference evidence="2 3" key="1">
    <citation type="submission" date="2016-11" db="EMBL/GenBank/DDBJ databases">
        <authorList>
            <person name="Jaros S."/>
            <person name="Januszkiewicz K."/>
            <person name="Wedrychowicz H."/>
        </authorList>
    </citation>
    <scope>NUCLEOTIDE SEQUENCE [LARGE SCALE GENOMIC DNA]</scope>
    <source>
        <strain evidence="2 3">DSM 21986</strain>
    </source>
</reference>
<accession>A0A1M5EFI9</accession>
<evidence type="ECO:0000313" key="3">
    <source>
        <dbReference type="Proteomes" id="UP000184041"/>
    </source>
</evidence>
<dbReference type="STRING" id="1194090.SAMN05443144_11344"/>
<dbReference type="Gene3D" id="3.20.20.150">
    <property type="entry name" value="Divalent-metal-dependent TIM barrel enzymes"/>
    <property type="match status" value="1"/>
</dbReference>
<dbReference type="AlphaFoldDB" id="A0A1M5EFI9"/>
<dbReference type="PANTHER" id="PTHR12110:SF41">
    <property type="entry name" value="INOSOSE DEHYDRATASE"/>
    <property type="match status" value="1"/>
</dbReference>
<dbReference type="InterPro" id="IPR013022">
    <property type="entry name" value="Xyl_isomerase-like_TIM-brl"/>
</dbReference>
<organism evidence="2 3">
    <name type="scientific">Fodinibius roseus</name>
    <dbReference type="NCBI Taxonomy" id="1194090"/>
    <lineage>
        <taxon>Bacteria</taxon>
        <taxon>Pseudomonadati</taxon>
        <taxon>Balneolota</taxon>
        <taxon>Balneolia</taxon>
        <taxon>Balneolales</taxon>
        <taxon>Balneolaceae</taxon>
        <taxon>Fodinibius</taxon>
    </lineage>
</organism>
<name>A0A1M5EFI9_9BACT</name>
<keyword evidence="3" id="KW-1185">Reference proteome</keyword>
<dbReference type="SUPFAM" id="SSF51658">
    <property type="entry name" value="Xylose isomerase-like"/>
    <property type="match status" value="1"/>
</dbReference>
<evidence type="ECO:0000259" key="1">
    <source>
        <dbReference type="Pfam" id="PF01261"/>
    </source>
</evidence>
<dbReference type="Pfam" id="PF01261">
    <property type="entry name" value="AP_endonuc_2"/>
    <property type="match status" value="1"/>
</dbReference>
<dbReference type="GO" id="GO:0016853">
    <property type="term" value="F:isomerase activity"/>
    <property type="evidence" value="ECO:0007669"/>
    <property type="project" value="UniProtKB-KW"/>
</dbReference>
<sequence>MNFSRKDFLRTSILTSAGLLPGLNALDDNLFSSPQNRPHSHTQEDTGCSISIFSKHLQWLDYPEMAQVAADLGFDGVDLTVRPGGHVLPEHAERDLPRAVEAVREAGLEVHMISTAIGDPDEEHTEAILKTASRLDIGHYRTDWFPYDETKNVTQNLEAFRSKLQRLAEINSIYGIQGDYQNHAGTSFGASIWDLWLVLKEMDTGWIGSQYDIRHATVEGARSWQNGFAAIHPYIGTLDIKDFHWVKSEGRWQEQNVPLGEGMVDFQTYFELLKEHNVQVPISLHYEYDLGGANHGATTLTTGRGEVLAAFRRDLGILDRWLGDAGLERG</sequence>
<keyword evidence="2" id="KW-0413">Isomerase</keyword>
<dbReference type="Proteomes" id="UP000184041">
    <property type="component" value="Unassembled WGS sequence"/>
</dbReference>
<feature type="domain" description="Xylose isomerase-like TIM barrel" evidence="1">
    <location>
        <begin position="67"/>
        <end position="289"/>
    </location>
</feature>
<protein>
    <submittedName>
        <fullName evidence="2">Sugar phosphate isomerase/epimerase</fullName>
    </submittedName>
</protein>
<dbReference type="RefSeq" id="WP_073064781.1">
    <property type="nucleotide sequence ID" value="NZ_FQUS01000013.1"/>
</dbReference>
<evidence type="ECO:0000313" key="2">
    <source>
        <dbReference type="EMBL" id="SHF77995.1"/>
    </source>
</evidence>
<dbReference type="InterPro" id="IPR036237">
    <property type="entry name" value="Xyl_isomerase-like_sf"/>
</dbReference>
<dbReference type="EMBL" id="FQUS01000013">
    <property type="protein sequence ID" value="SHF77995.1"/>
    <property type="molecule type" value="Genomic_DNA"/>
</dbReference>
<dbReference type="PANTHER" id="PTHR12110">
    <property type="entry name" value="HYDROXYPYRUVATE ISOMERASE"/>
    <property type="match status" value="1"/>
</dbReference>
<dbReference type="InterPro" id="IPR050312">
    <property type="entry name" value="IolE/XylAMocC-like"/>
</dbReference>
<gene>
    <name evidence="2" type="ORF">SAMN05443144_11344</name>
</gene>